<protein>
    <submittedName>
        <fullName evidence="1">Mitochondrial fission ELM1 family protein</fullName>
    </submittedName>
</protein>
<evidence type="ECO:0000313" key="2">
    <source>
        <dbReference type="Proteomes" id="UP001156831"/>
    </source>
</evidence>
<dbReference type="RefSeq" id="WP_280601232.1">
    <property type="nucleotide sequence ID" value="NZ_JARXRN010000021.1"/>
</dbReference>
<sequence>MERAAASGTHSSQIWSLSDGRAGNARQADALAAALGGASATLALEPRAPWRWLAPRRCPGARHAFGEAFAQALDAPPALAIGCGRQAALATRLLGGRGAKTVQILDPRIDARHWDLLVVPEHDGRGGGNVVSMLGSLHPVDDAWLAAGRDAFPALGDLPAPRTALLVGGPTAHAPFDGMRLDALCAGLAAQAARERGSVLATVSRRTPQAMADAVARALAGTPGVVWRGAADGPNPYPGLLAWADRIVCTPDSVNMVSEACATRVPVHVFDAHRTDGRPRRFLDALRARGRIDAMADADDAQGNIVPLRETARVAAVVRERLGWA</sequence>
<keyword evidence="2" id="KW-1185">Reference proteome</keyword>
<organism evidence="1 2">
    <name type="scientific">Luteimonas rhizosphaericola</name>
    <dbReference type="NCBI Taxonomy" id="3042024"/>
    <lineage>
        <taxon>Bacteria</taxon>
        <taxon>Pseudomonadati</taxon>
        <taxon>Pseudomonadota</taxon>
        <taxon>Gammaproteobacteria</taxon>
        <taxon>Lysobacterales</taxon>
        <taxon>Lysobacteraceae</taxon>
        <taxon>Luteimonas</taxon>
    </lineage>
</organism>
<reference evidence="1 2" key="1">
    <citation type="submission" date="2023-04" db="EMBL/GenBank/DDBJ databases">
        <title>Luteimonas sp. M1R5S18.</title>
        <authorList>
            <person name="Sun J.-Q."/>
        </authorList>
    </citation>
    <scope>NUCLEOTIDE SEQUENCE [LARGE SCALE GENOMIC DNA]</scope>
    <source>
        <strain evidence="1 2">M1R5S18</strain>
    </source>
</reference>
<comment type="caution">
    <text evidence="1">The sequence shown here is derived from an EMBL/GenBank/DDBJ whole genome shotgun (WGS) entry which is preliminary data.</text>
</comment>
<dbReference type="PANTHER" id="PTHR33986">
    <property type="entry name" value="OS02G0535700 PROTEIN"/>
    <property type="match status" value="1"/>
</dbReference>
<accession>A0ABT6JJ41</accession>
<proteinExistence type="predicted"/>
<dbReference type="InterPro" id="IPR009367">
    <property type="entry name" value="Elm1-like"/>
</dbReference>
<name>A0ABT6JJ41_9GAMM</name>
<evidence type="ECO:0000313" key="1">
    <source>
        <dbReference type="EMBL" id="MDH5830532.1"/>
    </source>
</evidence>
<dbReference type="Pfam" id="PF06258">
    <property type="entry name" value="Mito_fiss_Elm1"/>
    <property type="match status" value="1"/>
</dbReference>
<dbReference type="Proteomes" id="UP001156831">
    <property type="component" value="Unassembled WGS sequence"/>
</dbReference>
<dbReference type="EMBL" id="JARXRN010000021">
    <property type="protein sequence ID" value="MDH5830532.1"/>
    <property type="molecule type" value="Genomic_DNA"/>
</dbReference>
<gene>
    <name evidence="1" type="ORF">QFW80_08405</name>
</gene>
<dbReference type="PANTHER" id="PTHR33986:SF15">
    <property type="entry name" value="MITOCHONDRIAL FISSION PROTEIN ELM1"/>
    <property type="match status" value="1"/>
</dbReference>